<keyword evidence="1" id="KW-0732">Signal</keyword>
<dbReference type="PROSITE" id="PS51155">
    <property type="entry name" value="CHIT_BIND_RR_2"/>
    <property type="match status" value="1"/>
</dbReference>
<sequence length="161" mass="17257">MYANNGHTASPITPIHGKPSRGYISTASGLLLTVDSSSLTNMKLVSTWETKREAALTACPSCPMAIFACLLALALARPQSPGDAQTLRSENINEGNGVFQYNFETDNGIVVEASGTPNAEGSSDIAGTYRFPLGSGRFLEVTYSADQRGYRPSTRYVSQRK</sequence>
<accession>A0AAW0SQ15</accession>
<evidence type="ECO:0000313" key="4">
    <source>
        <dbReference type="Proteomes" id="UP001487740"/>
    </source>
</evidence>
<evidence type="ECO:0000313" key="3">
    <source>
        <dbReference type="EMBL" id="KAK8377425.1"/>
    </source>
</evidence>
<dbReference type="InterPro" id="IPR031305">
    <property type="entry name" value="Casein_CS"/>
</dbReference>
<proteinExistence type="predicted"/>
<keyword evidence="4" id="KW-1185">Reference proteome</keyword>
<gene>
    <name evidence="3" type="ORF">O3P69_013810</name>
</gene>
<evidence type="ECO:0000256" key="1">
    <source>
        <dbReference type="ARBA" id="ARBA00022729"/>
    </source>
</evidence>
<dbReference type="InterPro" id="IPR000618">
    <property type="entry name" value="Insect_cuticle"/>
</dbReference>
<dbReference type="Pfam" id="PF00379">
    <property type="entry name" value="Chitin_bind_4"/>
    <property type="match status" value="1"/>
</dbReference>
<organism evidence="3 4">
    <name type="scientific">Scylla paramamosain</name>
    <name type="common">Mud crab</name>
    <dbReference type="NCBI Taxonomy" id="85552"/>
    <lineage>
        <taxon>Eukaryota</taxon>
        <taxon>Metazoa</taxon>
        <taxon>Ecdysozoa</taxon>
        <taxon>Arthropoda</taxon>
        <taxon>Crustacea</taxon>
        <taxon>Multicrustacea</taxon>
        <taxon>Malacostraca</taxon>
        <taxon>Eumalacostraca</taxon>
        <taxon>Eucarida</taxon>
        <taxon>Decapoda</taxon>
        <taxon>Pleocyemata</taxon>
        <taxon>Brachyura</taxon>
        <taxon>Eubrachyura</taxon>
        <taxon>Portunoidea</taxon>
        <taxon>Portunidae</taxon>
        <taxon>Portuninae</taxon>
        <taxon>Scylla</taxon>
    </lineage>
</organism>
<dbReference type="Proteomes" id="UP001487740">
    <property type="component" value="Unassembled WGS sequence"/>
</dbReference>
<comment type="caution">
    <text evidence="3">The sequence shown here is derived from an EMBL/GenBank/DDBJ whole genome shotgun (WGS) entry which is preliminary data.</text>
</comment>
<dbReference type="EMBL" id="JARAKH010000047">
    <property type="protein sequence ID" value="KAK8377425.1"/>
    <property type="molecule type" value="Genomic_DNA"/>
</dbReference>
<name>A0AAW0SQ15_SCYPA</name>
<reference evidence="3 4" key="1">
    <citation type="submission" date="2023-03" db="EMBL/GenBank/DDBJ databases">
        <title>High-quality genome of Scylla paramamosain provides insights in environmental adaptation.</title>
        <authorList>
            <person name="Zhang L."/>
        </authorList>
    </citation>
    <scope>NUCLEOTIDE SEQUENCE [LARGE SCALE GENOMIC DNA]</scope>
    <source>
        <strain evidence="3">LZ_2023a</strain>
        <tissue evidence="3">Muscle</tissue>
    </source>
</reference>
<dbReference type="GO" id="GO:0042302">
    <property type="term" value="F:structural constituent of cuticle"/>
    <property type="evidence" value="ECO:0007669"/>
    <property type="project" value="UniProtKB-UniRule"/>
</dbReference>
<protein>
    <submittedName>
        <fullName evidence="3">Uncharacterized protein</fullName>
    </submittedName>
</protein>
<evidence type="ECO:0000256" key="2">
    <source>
        <dbReference type="PROSITE-ProRule" id="PRU00497"/>
    </source>
</evidence>
<dbReference type="PROSITE" id="PS00306">
    <property type="entry name" value="CASEIN_ALPHA_BETA"/>
    <property type="match status" value="1"/>
</dbReference>
<keyword evidence="2" id="KW-0193">Cuticle</keyword>
<dbReference type="AlphaFoldDB" id="A0AAW0SQ15"/>